<dbReference type="PROSITE" id="PS51257">
    <property type="entry name" value="PROKAR_LIPOPROTEIN"/>
    <property type="match status" value="1"/>
</dbReference>
<dbReference type="Proteomes" id="UP000821837">
    <property type="component" value="Chromosome 3"/>
</dbReference>
<comment type="caution">
    <text evidence="2">The sequence shown here is derived from an EMBL/GenBank/DDBJ whole genome shotgun (WGS) entry which is preliminary data.</text>
</comment>
<evidence type="ECO:0000313" key="2">
    <source>
        <dbReference type="EMBL" id="KAH7962190.1"/>
    </source>
</evidence>
<evidence type="ECO:0000256" key="1">
    <source>
        <dbReference type="SAM" id="MobiDB-lite"/>
    </source>
</evidence>
<dbReference type="AlphaFoldDB" id="A0A9D4SYX5"/>
<sequence length="135" mass="15032">MLIFRDAVAQHFRKGTLAAAMPPHFWIPATWQSCIRATDVQYLLAPHFCAKWRGCSTPTASSASKKAVASNLVQTRLLGFRLCSVFPTLADVIKQRRLRFRTTQCGPSPDRKRRLPGVQKQDRGGSGPPEMGHLT</sequence>
<accession>A0A9D4SYX5</accession>
<reference evidence="2" key="1">
    <citation type="journal article" date="2020" name="Cell">
        <title>Large-Scale Comparative Analyses of Tick Genomes Elucidate Their Genetic Diversity and Vector Capacities.</title>
        <authorList>
            <consortium name="Tick Genome and Microbiome Consortium (TIGMIC)"/>
            <person name="Jia N."/>
            <person name="Wang J."/>
            <person name="Shi W."/>
            <person name="Du L."/>
            <person name="Sun Y."/>
            <person name="Zhan W."/>
            <person name="Jiang J.F."/>
            <person name="Wang Q."/>
            <person name="Zhang B."/>
            <person name="Ji P."/>
            <person name="Bell-Sakyi L."/>
            <person name="Cui X.M."/>
            <person name="Yuan T.T."/>
            <person name="Jiang B.G."/>
            <person name="Yang W.F."/>
            <person name="Lam T.T."/>
            <person name="Chang Q.C."/>
            <person name="Ding S.J."/>
            <person name="Wang X.J."/>
            <person name="Zhu J.G."/>
            <person name="Ruan X.D."/>
            <person name="Zhao L."/>
            <person name="Wei J.T."/>
            <person name="Ye R.Z."/>
            <person name="Que T.C."/>
            <person name="Du C.H."/>
            <person name="Zhou Y.H."/>
            <person name="Cheng J.X."/>
            <person name="Dai P.F."/>
            <person name="Guo W.B."/>
            <person name="Han X.H."/>
            <person name="Huang E.J."/>
            <person name="Li L.F."/>
            <person name="Wei W."/>
            <person name="Gao Y.C."/>
            <person name="Liu J.Z."/>
            <person name="Shao H.Z."/>
            <person name="Wang X."/>
            <person name="Wang C.C."/>
            <person name="Yang T.C."/>
            <person name="Huo Q.B."/>
            <person name="Li W."/>
            <person name="Chen H.Y."/>
            <person name="Chen S.E."/>
            <person name="Zhou L.G."/>
            <person name="Ni X.B."/>
            <person name="Tian J.H."/>
            <person name="Sheng Y."/>
            <person name="Liu T."/>
            <person name="Pan Y.S."/>
            <person name="Xia L.Y."/>
            <person name="Li J."/>
            <person name="Zhao F."/>
            <person name="Cao W.C."/>
        </authorList>
    </citation>
    <scope>NUCLEOTIDE SEQUENCE</scope>
    <source>
        <strain evidence="2">Rsan-2018</strain>
    </source>
</reference>
<dbReference type="EMBL" id="JABSTV010001249">
    <property type="protein sequence ID" value="KAH7962190.1"/>
    <property type="molecule type" value="Genomic_DNA"/>
</dbReference>
<gene>
    <name evidence="2" type="ORF">HPB52_014881</name>
</gene>
<keyword evidence="3" id="KW-1185">Reference proteome</keyword>
<feature type="region of interest" description="Disordered" evidence="1">
    <location>
        <begin position="103"/>
        <end position="135"/>
    </location>
</feature>
<proteinExistence type="predicted"/>
<name>A0A9D4SYX5_RHISA</name>
<evidence type="ECO:0000313" key="3">
    <source>
        <dbReference type="Proteomes" id="UP000821837"/>
    </source>
</evidence>
<reference evidence="2" key="2">
    <citation type="submission" date="2021-09" db="EMBL/GenBank/DDBJ databases">
        <authorList>
            <person name="Jia N."/>
            <person name="Wang J."/>
            <person name="Shi W."/>
            <person name="Du L."/>
            <person name="Sun Y."/>
            <person name="Zhan W."/>
            <person name="Jiang J."/>
            <person name="Wang Q."/>
            <person name="Zhang B."/>
            <person name="Ji P."/>
            <person name="Sakyi L.B."/>
            <person name="Cui X."/>
            <person name="Yuan T."/>
            <person name="Jiang B."/>
            <person name="Yang W."/>
            <person name="Lam T.T.-Y."/>
            <person name="Chang Q."/>
            <person name="Ding S."/>
            <person name="Wang X."/>
            <person name="Zhu J."/>
            <person name="Ruan X."/>
            <person name="Zhao L."/>
            <person name="Wei J."/>
            <person name="Que T."/>
            <person name="Du C."/>
            <person name="Cheng J."/>
            <person name="Dai P."/>
            <person name="Han X."/>
            <person name="Huang E."/>
            <person name="Gao Y."/>
            <person name="Liu J."/>
            <person name="Shao H."/>
            <person name="Ye R."/>
            <person name="Li L."/>
            <person name="Wei W."/>
            <person name="Wang X."/>
            <person name="Wang C."/>
            <person name="Huo Q."/>
            <person name="Li W."/>
            <person name="Guo W."/>
            <person name="Chen H."/>
            <person name="Chen S."/>
            <person name="Zhou L."/>
            <person name="Zhou L."/>
            <person name="Ni X."/>
            <person name="Tian J."/>
            <person name="Zhou Y."/>
            <person name="Sheng Y."/>
            <person name="Liu T."/>
            <person name="Pan Y."/>
            <person name="Xia L."/>
            <person name="Li J."/>
            <person name="Zhao F."/>
            <person name="Cao W."/>
        </authorList>
    </citation>
    <scope>NUCLEOTIDE SEQUENCE</scope>
    <source>
        <strain evidence="2">Rsan-2018</strain>
        <tissue evidence="2">Larvae</tissue>
    </source>
</reference>
<organism evidence="2 3">
    <name type="scientific">Rhipicephalus sanguineus</name>
    <name type="common">Brown dog tick</name>
    <name type="synonym">Ixodes sanguineus</name>
    <dbReference type="NCBI Taxonomy" id="34632"/>
    <lineage>
        <taxon>Eukaryota</taxon>
        <taxon>Metazoa</taxon>
        <taxon>Ecdysozoa</taxon>
        <taxon>Arthropoda</taxon>
        <taxon>Chelicerata</taxon>
        <taxon>Arachnida</taxon>
        <taxon>Acari</taxon>
        <taxon>Parasitiformes</taxon>
        <taxon>Ixodida</taxon>
        <taxon>Ixodoidea</taxon>
        <taxon>Ixodidae</taxon>
        <taxon>Rhipicephalinae</taxon>
        <taxon>Rhipicephalus</taxon>
        <taxon>Rhipicephalus</taxon>
    </lineage>
</organism>
<protein>
    <submittedName>
        <fullName evidence="2">Uncharacterized protein</fullName>
    </submittedName>
</protein>